<evidence type="ECO:0000313" key="1">
    <source>
        <dbReference type="EMBL" id="RNA25828.1"/>
    </source>
</evidence>
<name>A0A3M7RRA6_BRAPC</name>
<dbReference type="AlphaFoldDB" id="A0A3M7RRA6"/>
<proteinExistence type="predicted"/>
<gene>
    <name evidence="1" type="ORF">BpHYR1_012681</name>
</gene>
<dbReference type="EMBL" id="REGN01002850">
    <property type="protein sequence ID" value="RNA25828.1"/>
    <property type="molecule type" value="Genomic_DNA"/>
</dbReference>
<keyword evidence="2" id="KW-1185">Reference proteome</keyword>
<protein>
    <submittedName>
        <fullName evidence="1">Uncharacterized protein</fullName>
    </submittedName>
</protein>
<accession>A0A3M7RRA6</accession>
<evidence type="ECO:0000313" key="2">
    <source>
        <dbReference type="Proteomes" id="UP000276133"/>
    </source>
</evidence>
<comment type="caution">
    <text evidence="1">The sequence shown here is derived from an EMBL/GenBank/DDBJ whole genome shotgun (WGS) entry which is preliminary data.</text>
</comment>
<dbReference type="Proteomes" id="UP000276133">
    <property type="component" value="Unassembled WGS sequence"/>
</dbReference>
<organism evidence="1 2">
    <name type="scientific">Brachionus plicatilis</name>
    <name type="common">Marine rotifer</name>
    <name type="synonym">Brachionus muelleri</name>
    <dbReference type="NCBI Taxonomy" id="10195"/>
    <lineage>
        <taxon>Eukaryota</taxon>
        <taxon>Metazoa</taxon>
        <taxon>Spiralia</taxon>
        <taxon>Gnathifera</taxon>
        <taxon>Rotifera</taxon>
        <taxon>Eurotatoria</taxon>
        <taxon>Monogononta</taxon>
        <taxon>Pseudotrocha</taxon>
        <taxon>Ploima</taxon>
        <taxon>Brachionidae</taxon>
        <taxon>Brachionus</taxon>
    </lineage>
</organism>
<reference evidence="1 2" key="1">
    <citation type="journal article" date="2018" name="Sci. Rep.">
        <title>Genomic signatures of local adaptation to the degree of environmental predictability in rotifers.</title>
        <authorList>
            <person name="Franch-Gras L."/>
            <person name="Hahn C."/>
            <person name="Garcia-Roger E.M."/>
            <person name="Carmona M.J."/>
            <person name="Serra M."/>
            <person name="Gomez A."/>
        </authorList>
    </citation>
    <scope>NUCLEOTIDE SEQUENCE [LARGE SCALE GENOMIC DNA]</scope>
    <source>
        <strain evidence="1">HYR1</strain>
    </source>
</reference>
<sequence length="74" mass="8529">MFEKTNDLNARLENVSLNNVKRNALAIEKVSYVTPKPTVNTSGIILNLNNLSLEYMVFELIILKCFYVNNVIFY</sequence>